<keyword evidence="2" id="KW-1185">Reference proteome</keyword>
<evidence type="ECO:0000313" key="1">
    <source>
        <dbReference type="EMBL" id="MFG6462250.1"/>
    </source>
</evidence>
<dbReference type="RefSeq" id="WP_394511113.1">
    <property type="nucleotide sequence ID" value="NZ_JBIGHX010000003.1"/>
</dbReference>
<name>A0ABW7GJX1_9BURK</name>
<gene>
    <name evidence="1" type="ORF">ACG04Q_11780</name>
</gene>
<sequence length="158" mass="16716">MPQFWVNKGGTWYQVKQLWVNRGGVWHRVKTAFVNRGGVWNNVFAGGAAATGSHLFNGQYGYVELSLNPDGTTNVGADWAAPVGSGASELWVKFTKAAGAASSSIGFGAWAQMASPRVLWLDGEGSYISSSGNYYVSTDGSDATVIGGGTWQLITENA</sequence>
<organism evidence="1 2">
    <name type="scientific">Pelomonas lactea</name>
    <dbReference type="NCBI Taxonomy" id="3299030"/>
    <lineage>
        <taxon>Bacteria</taxon>
        <taxon>Pseudomonadati</taxon>
        <taxon>Pseudomonadota</taxon>
        <taxon>Betaproteobacteria</taxon>
        <taxon>Burkholderiales</taxon>
        <taxon>Sphaerotilaceae</taxon>
        <taxon>Roseateles</taxon>
    </lineage>
</organism>
<dbReference type="Proteomes" id="UP001606302">
    <property type="component" value="Unassembled WGS sequence"/>
</dbReference>
<comment type="caution">
    <text evidence="1">The sequence shown here is derived from an EMBL/GenBank/DDBJ whole genome shotgun (WGS) entry which is preliminary data.</text>
</comment>
<protein>
    <submittedName>
        <fullName evidence="1">Uncharacterized protein</fullName>
    </submittedName>
</protein>
<evidence type="ECO:0000313" key="2">
    <source>
        <dbReference type="Proteomes" id="UP001606302"/>
    </source>
</evidence>
<proteinExistence type="predicted"/>
<dbReference type="EMBL" id="JBIGHX010000003">
    <property type="protein sequence ID" value="MFG6462250.1"/>
    <property type="molecule type" value="Genomic_DNA"/>
</dbReference>
<reference evidence="1 2" key="1">
    <citation type="submission" date="2024-08" db="EMBL/GenBank/DDBJ databases">
        <authorList>
            <person name="Lu H."/>
        </authorList>
    </citation>
    <scope>NUCLEOTIDE SEQUENCE [LARGE SCALE GENOMIC DNA]</scope>
    <source>
        <strain evidence="1 2">DXS20W</strain>
    </source>
</reference>
<accession>A0ABW7GJX1</accession>